<dbReference type="GO" id="GO:0000400">
    <property type="term" value="F:four-way junction DNA binding"/>
    <property type="evidence" value="ECO:0007669"/>
    <property type="project" value="TreeGrafter"/>
</dbReference>
<feature type="non-terminal residue" evidence="6">
    <location>
        <position position="1"/>
    </location>
</feature>
<feature type="region of interest" description="Disordered" evidence="5">
    <location>
        <begin position="189"/>
        <end position="221"/>
    </location>
</feature>
<dbReference type="GO" id="GO:0045003">
    <property type="term" value="P:double-strand break repair via synthesis-dependent strand annealing"/>
    <property type="evidence" value="ECO:0007669"/>
    <property type="project" value="TreeGrafter"/>
</dbReference>
<dbReference type="GO" id="GO:0009378">
    <property type="term" value="F:four-way junction helicase activity"/>
    <property type="evidence" value="ECO:0007669"/>
    <property type="project" value="TreeGrafter"/>
</dbReference>
<evidence type="ECO:0000256" key="4">
    <source>
        <dbReference type="ARBA" id="ARBA00022840"/>
    </source>
</evidence>
<sequence>RNLPNEEDYAGKSLDVLGIKASSLQPDEFSNNFKDSELSPRLRNMIQSSIVPESPINDNGLLNDEGTNDLLFRTSFHPRKCALNCRQNYRVHKKISVSPSNNEIGNSSTKGEECCKKSNSKDWLSSSGNKLEDVERVCKFKRLRKVGDIGERKNSKGTIENSTIPIKNLNRSFSGKKKRVGSARAFIEEEAEVSSEAEISDDEADDSGNSSNDDSFVDDRINPTLASADSKASRADMMAVYRRSLLSQSPMARESSSSATFTPDYGASTNRMNGSGSSSVKTPQTDSANQSAGRDLGPFQINQERISAARACTTTDFKRENETRSETRKGNFSFCQSSIPVLNLEQKFSSQSEVPEKASFQQGPADEIDANEDIFYDDFFATLDLDAVEAQATLLPKQRSDFENLSSSPHTFKELAEAGILKILWKDERLYHSLTEYSFALGATILGNVKIGEGAKIGAGSVVLIDVPPRTTTVGNPARLVGGKEKPAKHEECPGESMDHTSFISDWSDYII</sequence>
<keyword evidence="3" id="KW-0347">Helicase</keyword>
<keyword evidence="1" id="KW-0547">Nucleotide-binding</keyword>
<keyword evidence="2" id="KW-0378">Hydrolase</keyword>
<dbReference type="PANTHER" id="PTHR14025:SF20">
    <property type="entry name" value="FANCONI ANEMIA GROUP M PROTEIN"/>
    <property type="match status" value="1"/>
</dbReference>
<accession>A0A8T2X8W4</accession>
<keyword evidence="4" id="KW-0067">ATP-binding</keyword>
<dbReference type="GO" id="GO:0016787">
    <property type="term" value="F:hydrolase activity"/>
    <property type="evidence" value="ECO:0007669"/>
    <property type="project" value="UniProtKB-KW"/>
</dbReference>
<dbReference type="InterPro" id="IPR011004">
    <property type="entry name" value="Trimer_LpxA-like_sf"/>
</dbReference>
<comment type="caution">
    <text evidence="6">The sequence shown here is derived from an EMBL/GenBank/DDBJ whole genome shotgun (WGS) entry which is preliminary data.</text>
</comment>
<organism evidence="6 7">
    <name type="scientific">Populus deltoides</name>
    <name type="common">Eastern poplar</name>
    <name type="synonym">Eastern cottonwood</name>
    <dbReference type="NCBI Taxonomy" id="3696"/>
    <lineage>
        <taxon>Eukaryota</taxon>
        <taxon>Viridiplantae</taxon>
        <taxon>Streptophyta</taxon>
        <taxon>Embryophyta</taxon>
        <taxon>Tracheophyta</taxon>
        <taxon>Spermatophyta</taxon>
        <taxon>Magnoliopsida</taxon>
        <taxon>eudicotyledons</taxon>
        <taxon>Gunneridae</taxon>
        <taxon>Pentapetalae</taxon>
        <taxon>rosids</taxon>
        <taxon>fabids</taxon>
        <taxon>Malpighiales</taxon>
        <taxon>Salicaceae</taxon>
        <taxon>Saliceae</taxon>
        <taxon>Populus</taxon>
    </lineage>
</organism>
<dbReference type="GO" id="GO:0036297">
    <property type="term" value="P:interstrand cross-link repair"/>
    <property type="evidence" value="ECO:0007669"/>
    <property type="project" value="TreeGrafter"/>
</dbReference>
<feature type="region of interest" description="Disordered" evidence="5">
    <location>
        <begin position="246"/>
        <end position="298"/>
    </location>
</feature>
<evidence type="ECO:0000256" key="5">
    <source>
        <dbReference type="SAM" id="MobiDB-lite"/>
    </source>
</evidence>
<feature type="compositionally biased region" description="Polar residues" evidence="5">
    <location>
        <begin position="246"/>
        <end position="292"/>
    </location>
</feature>
<dbReference type="Gene3D" id="2.160.10.10">
    <property type="entry name" value="Hexapeptide repeat proteins"/>
    <property type="match status" value="1"/>
</dbReference>
<evidence type="ECO:0000256" key="1">
    <source>
        <dbReference type="ARBA" id="ARBA00022741"/>
    </source>
</evidence>
<proteinExistence type="predicted"/>
<dbReference type="AlphaFoldDB" id="A0A8T2X8W4"/>
<dbReference type="GO" id="GO:0005524">
    <property type="term" value="F:ATP binding"/>
    <property type="evidence" value="ECO:0007669"/>
    <property type="project" value="UniProtKB-KW"/>
</dbReference>
<dbReference type="SUPFAM" id="SSF51161">
    <property type="entry name" value="Trimeric LpxA-like enzymes"/>
    <property type="match status" value="1"/>
</dbReference>
<dbReference type="Proteomes" id="UP000807159">
    <property type="component" value="Chromosome 13"/>
</dbReference>
<reference evidence="6" key="1">
    <citation type="journal article" date="2021" name="J. Hered.">
        <title>Genome Assembly of Salicaceae Populus deltoides (Eastern Cottonwood) I-69 Based on Nanopore Sequencing and Hi-C Technologies.</title>
        <authorList>
            <person name="Bai S."/>
            <person name="Wu H."/>
            <person name="Zhang J."/>
            <person name="Pan Z."/>
            <person name="Zhao W."/>
            <person name="Li Z."/>
            <person name="Tong C."/>
        </authorList>
    </citation>
    <scope>NUCLEOTIDE SEQUENCE</scope>
    <source>
        <tissue evidence="6">Leaf</tissue>
    </source>
</reference>
<protein>
    <submittedName>
        <fullName evidence="6">Uncharacterized protein</fullName>
    </submittedName>
</protein>
<evidence type="ECO:0000313" key="6">
    <source>
        <dbReference type="EMBL" id="KAH8489999.1"/>
    </source>
</evidence>
<dbReference type="EMBL" id="JACEGQ020000013">
    <property type="protein sequence ID" value="KAH8489999.1"/>
    <property type="molecule type" value="Genomic_DNA"/>
</dbReference>
<dbReference type="PANTHER" id="PTHR14025">
    <property type="entry name" value="FANCONI ANEMIA GROUP M FANCM FAMILY MEMBER"/>
    <property type="match status" value="1"/>
</dbReference>
<evidence type="ECO:0000313" key="7">
    <source>
        <dbReference type="Proteomes" id="UP000807159"/>
    </source>
</evidence>
<evidence type="ECO:0000256" key="2">
    <source>
        <dbReference type="ARBA" id="ARBA00022801"/>
    </source>
</evidence>
<keyword evidence="7" id="KW-1185">Reference proteome</keyword>
<gene>
    <name evidence="6" type="ORF">H0E87_022500</name>
</gene>
<dbReference type="GO" id="GO:0043138">
    <property type="term" value="F:3'-5' DNA helicase activity"/>
    <property type="evidence" value="ECO:0007669"/>
    <property type="project" value="TreeGrafter"/>
</dbReference>
<evidence type="ECO:0000256" key="3">
    <source>
        <dbReference type="ARBA" id="ARBA00022806"/>
    </source>
</evidence>
<feature type="compositionally biased region" description="Acidic residues" evidence="5">
    <location>
        <begin position="189"/>
        <end position="206"/>
    </location>
</feature>
<name>A0A8T2X8W4_POPDE</name>